<keyword evidence="2" id="KW-1185">Reference proteome</keyword>
<reference evidence="1" key="1">
    <citation type="journal article" date="2014" name="Int. J. Syst. Evol. Microbiol.">
        <title>Complete genome sequence of Corynebacterium casei LMG S-19264T (=DSM 44701T), isolated from a smear-ripened cheese.</title>
        <authorList>
            <consortium name="US DOE Joint Genome Institute (JGI-PGF)"/>
            <person name="Walter F."/>
            <person name="Albersmeier A."/>
            <person name="Kalinowski J."/>
            <person name="Ruckert C."/>
        </authorList>
    </citation>
    <scope>NUCLEOTIDE SEQUENCE</scope>
    <source>
        <strain evidence="1">CGMCC 1.12777</strain>
    </source>
</reference>
<organism evidence="1 2">
    <name type="scientific">Pullulanibacillus pueri</name>
    <dbReference type="NCBI Taxonomy" id="1437324"/>
    <lineage>
        <taxon>Bacteria</taxon>
        <taxon>Bacillati</taxon>
        <taxon>Bacillota</taxon>
        <taxon>Bacilli</taxon>
        <taxon>Bacillales</taxon>
        <taxon>Sporolactobacillaceae</taxon>
        <taxon>Pullulanibacillus</taxon>
    </lineage>
</organism>
<accession>A0A8J2ZT78</accession>
<dbReference type="EMBL" id="BMFV01000002">
    <property type="protein sequence ID" value="GGH75812.1"/>
    <property type="molecule type" value="Genomic_DNA"/>
</dbReference>
<evidence type="ECO:0000313" key="1">
    <source>
        <dbReference type="EMBL" id="GGH75812.1"/>
    </source>
</evidence>
<proteinExistence type="predicted"/>
<name>A0A8J2ZT78_9BACL</name>
<sequence length="69" mass="8004">MAIVAFLFFKTNFQSVNNNFNPFTVGFAPFYSPMLLANVSMPETNGTILFKGEDFERNFRECPFKTFFI</sequence>
<gene>
    <name evidence="1" type="ORF">GCM10007096_05420</name>
</gene>
<dbReference type="Proteomes" id="UP000656813">
    <property type="component" value="Unassembled WGS sequence"/>
</dbReference>
<evidence type="ECO:0000313" key="2">
    <source>
        <dbReference type="Proteomes" id="UP000656813"/>
    </source>
</evidence>
<protein>
    <submittedName>
        <fullName evidence="1">Uncharacterized protein</fullName>
    </submittedName>
</protein>
<comment type="caution">
    <text evidence="1">The sequence shown here is derived from an EMBL/GenBank/DDBJ whole genome shotgun (WGS) entry which is preliminary data.</text>
</comment>
<dbReference type="AlphaFoldDB" id="A0A8J2ZT78"/>
<reference evidence="1" key="2">
    <citation type="submission" date="2020-09" db="EMBL/GenBank/DDBJ databases">
        <authorList>
            <person name="Sun Q."/>
            <person name="Zhou Y."/>
        </authorList>
    </citation>
    <scope>NUCLEOTIDE SEQUENCE</scope>
    <source>
        <strain evidence="1">CGMCC 1.12777</strain>
    </source>
</reference>